<protein>
    <submittedName>
        <fullName evidence="2">DM13 domain-containing protein</fullName>
    </submittedName>
</protein>
<dbReference type="PROSITE" id="PS51549">
    <property type="entry name" value="DM13"/>
    <property type="match status" value="1"/>
</dbReference>
<sequence>MIGGGLVAAIVAASALVLFQPWKLVVDDRVDEAAPVPAAAPAEGGRASAGATPATPAPAARLLHRTSTWKAYEHETAGTVKVYRLADGRRVLRLEDFTTSNGPDVKVWLSTRAYSAGDFSSGHLNLGTLKGNQGSSNYEIPADADLERYESVVIWCKRFSVAFAAAPLTSAA</sequence>
<feature type="domain" description="DM13" evidence="1">
    <location>
        <begin position="67"/>
        <end position="169"/>
    </location>
</feature>
<proteinExistence type="predicted"/>
<reference evidence="2 3" key="1">
    <citation type="submission" date="2020-06" db="EMBL/GenBank/DDBJ databases">
        <title>Actinomadura xiongansis sp. nov., isolated from soil of Baiyangdian.</title>
        <authorList>
            <person name="Zhang X."/>
        </authorList>
    </citation>
    <scope>NUCLEOTIDE SEQUENCE [LARGE SCALE GENOMIC DNA]</scope>
    <source>
        <strain evidence="2 3">HBUM206468</strain>
    </source>
</reference>
<evidence type="ECO:0000313" key="2">
    <source>
        <dbReference type="EMBL" id="MBC6464423.1"/>
    </source>
</evidence>
<organism evidence="2 3">
    <name type="scientific">Actinomadura alba</name>
    <dbReference type="NCBI Taxonomy" id="406431"/>
    <lineage>
        <taxon>Bacteria</taxon>
        <taxon>Bacillati</taxon>
        <taxon>Actinomycetota</taxon>
        <taxon>Actinomycetes</taxon>
        <taxon>Streptosporangiales</taxon>
        <taxon>Thermomonosporaceae</taxon>
        <taxon>Actinomadura</taxon>
    </lineage>
</organism>
<keyword evidence="3" id="KW-1185">Reference proteome</keyword>
<evidence type="ECO:0000313" key="3">
    <source>
        <dbReference type="Proteomes" id="UP000805614"/>
    </source>
</evidence>
<dbReference type="InterPro" id="IPR019545">
    <property type="entry name" value="DM13_domain"/>
</dbReference>
<dbReference type="Proteomes" id="UP000805614">
    <property type="component" value="Unassembled WGS sequence"/>
</dbReference>
<gene>
    <name evidence="2" type="ORF">HKK74_02775</name>
</gene>
<evidence type="ECO:0000259" key="1">
    <source>
        <dbReference type="PROSITE" id="PS51549"/>
    </source>
</evidence>
<comment type="caution">
    <text evidence="2">The sequence shown here is derived from an EMBL/GenBank/DDBJ whole genome shotgun (WGS) entry which is preliminary data.</text>
</comment>
<dbReference type="Pfam" id="PF10517">
    <property type="entry name" value="DM13"/>
    <property type="match status" value="1"/>
</dbReference>
<accession>A0ABR7LI06</accession>
<name>A0ABR7LI06_9ACTN</name>
<dbReference type="EMBL" id="JABVEC010000001">
    <property type="protein sequence ID" value="MBC6464423.1"/>
    <property type="molecule type" value="Genomic_DNA"/>
</dbReference>